<evidence type="ECO:0000256" key="2">
    <source>
        <dbReference type="RuleBase" id="RU362097"/>
    </source>
</evidence>
<dbReference type="PANTHER" id="PTHR30203">
    <property type="entry name" value="OUTER MEMBRANE CATION EFFLUX PROTEIN"/>
    <property type="match status" value="1"/>
</dbReference>
<dbReference type="Pfam" id="PF02321">
    <property type="entry name" value="OEP"/>
    <property type="match status" value="2"/>
</dbReference>
<proteinExistence type="inferred from homology"/>
<gene>
    <name evidence="3" type="primary">ttgC</name>
    <name evidence="3" type="ORF">LMG8286_00023</name>
</gene>
<dbReference type="PANTHER" id="PTHR30203:SF30">
    <property type="entry name" value="OUTER MEMBRANE PROTEIN-RELATED"/>
    <property type="match status" value="1"/>
</dbReference>
<keyword evidence="2" id="KW-1134">Transmembrane beta strand</keyword>
<dbReference type="EMBL" id="CAJHOE010000001">
    <property type="protein sequence ID" value="CAD7286192.1"/>
    <property type="molecule type" value="Genomic_DNA"/>
</dbReference>
<keyword evidence="4" id="KW-1185">Reference proteome</keyword>
<sequence length="457" mass="50461">MRNLIIFLLALFMAGCSFRPSLPEVNATFSTAYESSDINDKWWMEFNDSRLNELIEQALKNNIDLKLAYINLQNAQLNLKNARTELLPTIGAEAGASRNSTSGETFSGQKSTIYNSFSLNAILNYEIDLWGRVRNSIASSNALLNASKFDYETARIAIASSVANSYFSLVALKMQEIVYEETLKSYLETMHYRKKQLDAGMITQIVYTQSRAAVQGAQISLQNIKNSIITASNALAILTNKSNDEILYSIISSAKTLAKAPEINANISSDILLRRPDVASAYERLQSSNALIGVSKAAYFPKLSLTGLFGFSSDELERLFVSNANVWSIGGSLAQTLFDFGRRSNNVALAELAQSANTLNYEKTIKTALSEVRISLENRKTATSVLKDTKALLNSQNEIYNLANTQYNAGYVDHLVLLDAQRNLLSTRLSEIAAKLALNNATIEVYKSFGGGFKLQK</sequence>
<evidence type="ECO:0000256" key="1">
    <source>
        <dbReference type="ARBA" id="ARBA00007613"/>
    </source>
</evidence>
<comment type="caution">
    <text evidence="3">The sequence shown here is derived from an EMBL/GenBank/DDBJ whole genome shotgun (WGS) entry which is preliminary data.</text>
</comment>
<dbReference type="NCBIfam" id="TIGR01845">
    <property type="entry name" value="outer_NodT"/>
    <property type="match status" value="1"/>
</dbReference>
<evidence type="ECO:0000313" key="3">
    <source>
        <dbReference type="EMBL" id="CAD7286192.1"/>
    </source>
</evidence>
<dbReference type="Gene3D" id="1.20.1600.10">
    <property type="entry name" value="Outer membrane efflux proteins (OEP)"/>
    <property type="match status" value="1"/>
</dbReference>
<protein>
    <submittedName>
        <fullName evidence="3">Toluene efflux pump outer membrane protein TtgC</fullName>
    </submittedName>
</protein>
<name>A0ABM8Q078_9BACT</name>
<dbReference type="PROSITE" id="PS51257">
    <property type="entry name" value="PROKAR_LIPOPROTEIN"/>
    <property type="match status" value="1"/>
</dbReference>
<feature type="signal peptide" evidence="2">
    <location>
        <begin position="1"/>
        <end position="19"/>
    </location>
</feature>
<organism evidence="3 4">
    <name type="scientific">Campylobacter suis</name>
    <dbReference type="NCBI Taxonomy" id="2790657"/>
    <lineage>
        <taxon>Bacteria</taxon>
        <taxon>Pseudomonadati</taxon>
        <taxon>Campylobacterota</taxon>
        <taxon>Epsilonproteobacteria</taxon>
        <taxon>Campylobacterales</taxon>
        <taxon>Campylobacteraceae</taxon>
        <taxon>Campylobacter</taxon>
    </lineage>
</organism>
<keyword evidence="2" id="KW-0732">Signal</keyword>
<dbReference type="InterPro" id="IPR003423">
    <property type="entry name" value="OMP_efflux"/>
</dbReference>
<dbReference type="Gene3D" id="2.20.200.10">
    <property type="entry name" value="Outer membrane efflux proteins (OEP)"/>
    <property type="match status" value="1"/>
</dbReference>
<keyword evidence="2" id="KW-0564">Palmitate</keyword>
<keyword evidence="2" id="KW-0472">Membrane</keyword>
<reference evidence="3 4" key="1">
    <citation type="submission" date="2020-11" db="EMBL/GenBank/DDBJ databases">
        <authorList>
            <person name="Peeters C."/>
        </authorList>
    </citation>
    <scope>NUCLEOTIDE SEQUENCE [LARGE SCALE GENOMIC DNA]</scope>
    <source>
        <strain evidence="3 4">LMG 8286</strain>
    </source>
</reference>
<dbReference type="InterPro" id="IPR010131">
    <property type="entry name" value="MdtP/NodT-like"/>
</dbReference>
<evidence type="ECO:0000313" key="4">
    <source>
        <dbReference type="Proteomes" id="UP000789359"/>
    </source>
</evidence>
<dbReference type="Proteomes" id="UP000789359">
    <property type="component" value="Unassembled WGS sequence"/>
</dbReference>
<dbReference type="SUPFAM" id="SSF56954">
    <property type="entry name" value="Outer membrane efflux proteins (OEP)"/>
    <property type="match status" value="1"/>
</dbReference>
<comment type="similarity">
    <text evidence="1 2">Belongs to the outer membrane factor (OMF) (TC 1.B.17) family.</text>
</comment>
<keyword evidence="2" id="KW-0812">Transmembrane</keyword>
<keyword evidence="2" id="KW-0449">Lipoprotein</keyword>
<feature type="chain" id="PRO_5044984214" evidence="2">
    <location>
        <begin position="20"/>
        <end position="457"/>
    </location>
</feature>
<dbReference type="RefSeq" id="WP_230055843.1">
    <property type="nucleotide sequence ID" value="NZ_CAJHOE010000001.1"/>
</dbReference>
<accession>A0ABM8Q078</accession>
<comment type="subcellular location">
    <subcellularLocation>
        <location evidence="2">Cell membrane</location>
        <topology evidence="2">Lipid-anchor</topology>
    </subcellularLocation>
</comment>